<evidence type="ECO:0000256" key="5">
    <source>
        <dbReference type="ARBA" id="ARBA00023237"/>
    </source>
</evidence>
<dbReference type="InterPro" id="IPR011990">
    <property type="entry name" value="TPR-like_helical_dom_sf"/>
</dbReference>
<evidence type="ECO:0000256" key="3">
    <source>
        <dbReference type="ARBA" id="ARBA00022729"/>
    </source>
</evidence>
<evidence type="ECO:0000256" key="2">
    <source>
        <dbReference type="ARBA" id="ARBA00006275"/>
    </source>
</evidence>
<dbReference type="GO" id="GO:0009279">
    <property type="term" value="C:cell outer membrane"/>
    <property type="evidence" value="ECO:0007669"/>
    <property type="project" value="UniProtKB-SubCell"/>
</dbReference>
<keyword evidence="5" id="KW-0998">Cell outer membrane</keyword>
<proteinExistence type="inferred from homology"/>
<dbReference type="Pfam" id="PF14322">
    <property type="entry name" value="SusD-like_3"/>
    <property type="match status" value="1"/>
</dbReference>
<evidence type="ECO:0000259" key="6">
    <source>
        <dbReference type="Pfam" id="PF07980"/>
    </source>
</evidence>
<dbReference type="Gene3D" id="1.25.40.390">
    <property type="match status" value="1"/>
</dbReference>
<dbReference type="EMBL" id="FQVE01000003">
    <property type="protein sequence ID" value="SHF69261.1"/>
    <property type="molecule type" value="Genomic_DNA"/>
</dbReference>
<dbReference type="Pfam" id="PF07980">
    <property type="entry name" value="SusD_RagB"/>
    <property type="match status" value="1"/>
</dbReference>
<comment type="similarity">
    <text evidence="2">Belongs to the SusD family.</text>
</comment>
<reference evidence="9" key="1">
    <citation type="submission" date="2016-11" db="EMBL/GenBank/DDBJ databases">
        <authorList>
            <person name="Varghese N."/>
            <person name="Submissions S."/>
        </authorList>
    </citation>
    <scope>NUCLEOTIDE SEQUENCE [LARGE SCALE GENOMIC DNA]</scope>
    <source>
        <strain evidence="9">YR203</strain>
    </source>
</reference>
<evidence type="ECO:0000259" key="7">
    <source>
        <dbReference type="Pfam" id="PF14322"/>
    </source>
</evidence>
<name>A0A1M5DQY0_9FLAO</name>
<accession>A0A1M5DQY0</accession>
<evidence type="ECO:0000313" key="9">
    <source>
        <dbReference type="Proteomes" id="UP000184108"/>
    </source>
</evidence>
<dbReference type="AlphaFoldDB" id="A0A1M5DQY0"/>
<keyword evidence="3" id="KW-0732">Signal</keyword>
<feature type="domain" description="RagB/SusD" evidence="6">
    <location>
        <begin position="275"/>
        <end position="437"/>
    </location>
</feature>
<keyword evidence="4" id="KW-0472">Membrane</keyword>
<dbReference type="CDD" id="cd08977">
    <property type="entry name" value="SusD"/>
    <property type="match status" value="1"/>
</dbReference>
<gene>
    <name evidence="8" type="ORF">SAMN02787073_2684</name>
</gene>
<evidence type="ECO:0000256" key="1">
    <source>
        <dbReference type="ARBA" id="ARBA00004442"/>
    </source>
</evidence>
<feature type="domain" description="SusD-like N-terminal" evidence="7">
    <location>
        <begin position="23"/>
        <end position="222"/>
    </location>
</feature>
<evidence type="ECO:0000256" key="4">
    <source>
        <dbReference type="ARBA" id="ARBA00023136"/>
    </source>
</evidence>
<dbReference type="Proteomes" id="UP000184108">
    <property type="component" value="Unassembled WGS sequence"/>
</dbReference>
<comment type="subcellular location">
    <subcellularLocation>
        <location evidence="1">Cell outer membrane</location>
    </subcellularLocation>
</comment>
<dbReference type="SUPFAM" id="SSF48452">
    <property type="entry name" value="TPR-like"/>
    <property type="match status" value="1"/>
</dbReference>
<dbReference type="RefSeq" id="WP_073174086.1">
    <property type="nucleotide sequence ID" value="NZ_FQVE01000003.1"/>
</dbReference>
<dbReference type="InterPro" id="IPR012944">
    <property type="entry name" value="SusD_RagB_dom"/>
</dbReference>
<evidence type="ECO:0000313" key="8">
    <source>
        <dbReference type="EMBL" id="SHF69261.1"/>
    </source>
</evidence>
<protein>
    <submittedName>
        <fullName evidence="8">SusD family protein</fullName>
    </submittedName>
</protein>
<organism evidence="8 9">
    <name type="scientific">Chryseobacterium vrystaatense</name>
    <dbReference type="NCBI Taxonomy" id="307480"/>
    <lineage>
        <taxon>Bacteria</taxon>
        <taxon>Pseudomonadati</taxon>
        <taxon>Bacteroidota</taxon>
        <taxon>Flavobacteriia</taxon>
        <taxon>Flavobacteriales</taxon>
        <taxon>Weeksellaceae</taxon>
        <taxon>Chryseobacterium group</taxon>
        <taxon>Chryseobacterium</taxon>
    </lineage>
</organism>
<dbReference type="InterPro" id="IPR033985">
    <property type="entry name" value="SusD-like_N"/>
</dbReference>
<sequence>MRKITTFIAIAALSFSSIGCDRFLDIQPEGKVIPVSVEDYRKVLTSAYAKYPEHRSLLALRTDEVNLDENTNEFNVYREIAMWQDVNNDPKTMEFPWVNFYLINFYLNQIINEGSKTMADSPEKMQILGEAYALRAYVYFDLVNLYGKPYNSATASTDRGVPISLEIDLEQVLKPSSVQEVYNQIHSDMEKAEGFMVEEKQPLGINYRFSKVALKALQARTALYQGEWNKALNYSEQVLAVKGDLSNLNTTNVAPNHYGSVESILALENVFNGTVQNNLTFASPELISKYNNSTDKRFGIYFEKNNNQYKIIKKGHSDFKVSFRTAEMYFIKSEALLKLNRLSEAKAAILKVAENRYTPEGYNTVQNTVSSMNAAEFMNFILDERFREFAAEGQRWFDLRRANQKKITHIVNGTEYILQQNDVRYTIEFPMSAKKNNPNL</sequence>
<dbReference type="PROSITE" id="PS51257">
    <property type="entry name" value="PROKAR_LIPOPROTEIN"/>
    <property type="match status" value="1"/>
</dbReference>